<dbReference type="PROSITE" id="PS00626">
    <property type="entry name" value="RCC1_2"/>
    <property type="match status" value="1"/>
</dbReference>
<dbReference type="OrthoDB" id="5981550at2759"/>
<organism evidence="4 5">
    <name type="scientific">Ceratopteris richardii</name>
    <name type="common">Triangle waterfern</name>
    <dbReference type="NCBI Taxonomy" id="49495"/>
    <lineage>
        <taxon>Eukaryota</taxon>
        <taxon>Viridiplantae</taxon>
        <taxon>Streptophyta</taxon>
        <taxon>Embryophyta</taxon>
        <taxon>Tracheophyta</taxon>
        <taxon>Polypodiopsida</taxon>
        <taxon>Polypodiidae</taxon>
        <taxon>Polypodiales</taxon>
        <taxon>Pteridineae</taxon>
        <taxon>Pteridaceae</taxon>
        <taxon>Parkerioideae</taxon>
        <taxon>Ceratopteris</taxon>
    </lineage>
</organism>
<feature type="domain" description="RCC1-like" evidence="3">
    <location>
        <begin position="121"/>
        <end position="459"/>
    </location>
</feature>
<name>A0A8T2TFR5_CERRI</name>
<accession>A0A8T2TFR5</accession>
<dbReference type="InterPro" id="IPR051210">
    <property type="entry name" value="Ub_ligase/GEF_domain"/>
</dbReference>
<protein>
    <recommendedName>
        <fullName evidence="3">RCC1-like domain-containing protein</fullName>
    </recommendedName>
</protein>
<dbReference type="PRINTS" id="PR00633">
    <property type="entry name" value="RCCNDNSATION"/>
</dbReference>
<reference evidence="4" key="1">
    <citation type="submission" date="2021-08" db="EMBL/GenBank/DDBJ databases">
        <title>WGS assembly of Ceratopteris richardii.</title>
        <authorList>
            <person name="Marchant D.B."/>
            <person name="Chen G."/>
            <person name="Jenkins J."/>
            <person name="Shu S."/>
            <person name="Leebens-Mack J."/>
            <person name="Grimwood J."/>
            <person name="Schmutz J."/>
            <person name="Soltis P."/>
            <person name="Soltis D."/>
            <person name="Chen Z.-H."/>
        </authorList>
    </citation>
    <scope>NUCLEOTIDE SEQUENCE</scope>
    <source>
        <strain evidence="4">Whitten #5841</strain>
        <tissue evidence="4">Leaf</tissue>
    </source>
</reference>
<dbReference type="InterPro" id="IPR058923">
    <property type="entry name" value="RCC1-like_dom"/>
</dbReference>
<dbReference type="EMBL" id="CM035418">
    <property type="protein sequence ID" value="KAH7421338.1"/>
    <property type="molecule type" value="Genomic_DNA"/>
</dbReference>
<proteinExistence type="predicted"/>
<dbReference type="PROSITE" id="PS50012">
    <property type="entry name" value="RCC1_3"/>
    <property type="match status" value="7"/>
</dbReference>
<keyword evidence="1" id="KW-0677">Repeat</keyword>
<gene>
    <name evidence="4" type="ORF">KP509_13G051700</name>
</gene>
<feature type="repeat" description="RCC1" evidence="2">
    <location>
        <begin position="304"/>
        <end position="357"/>
    </location>
</feature>
<evidence type="ECO:0000256" key="2">
    <source>
        <dbReference type="PROSITE-ProRule" id="PRU00235"/>
    </source>
</evidence>
<dbReference type="Gene3D" id="2.130.10.30">
    <property type="entry name" value="Regulator of chromosome condensation 1/beta-lactamase-inhibitor protein II"/>
    <property type="match status" value="2"/>
</dbReference>
<dbReference type="Proteomes" id="UP000825935">
    <property type="component" value="Chromosome 13"/>
</dbReference>
<dbReference type="OMA" id="LTWGWGF"/>
<feature type="repeat" description="RCC1" evidence="2">
    <location>
        <begin position="191"/>
        <end position="247"/>
    </location>
</feature>
<feature type="repeat" description="RCC1" evidence="2">
    <location>
        <begin position="477"/>
        <end position="513"/>
    </location>
</feature>
<dbReference type="InterPro" id="IPR009091">
    <property type="entry name" value="RCC1/BLIP-II"/>
</dbReference>
<dbReference type="PANTHER" id="PTHR22870:SF24">
    <property type="entry name" value="REGULATOR OF CHROMOSOME CONDENSATION (RCC1) FAMILY PROTEIN"/>
    <property type="match status" value="1"/>
</dbReference>
<feature type="repeat" description="RCC1" evidence="2">
    <location>
        <begin position="248"/>
        <end position="300"/>
    </location>
</feature>
<sequence length="513" mass="55711">MESPRPKKRVCLNRGNSGTFRPFPLFEHPYILLRLLSDSQFDAKDLARLEACCKFLRKPAGYPPDEILSLPEVAARDMCHKRSIFKHMEQEEEAGLKRRCGGSWMLVLRFITEGERCYRREMSQAIAGPGHSVVVTSSGKVYTFGNNASGQLGNGTIKSETRPCLLRSLQGIRIIQAAVGISRTMLISDAGKVYAFGKDTYGDPEFGSPGPAGAASITTPRLVEALDGVFAVQAAIGNFFTAILSQEGLVYTFSWGTDARLGHQTEAGDQKPQLLKGAIENVPVVQIAAGYCYLLARTCQASGMSVYSLGCGLGGKLGHGTRTDERYPRLIEHFKSLKFQPINIAAGPWHAAAVSEDGRVCTWGWGRYGCLGHGHEECESLPKVVESLKHVKAIHVATGDYTTFVVAEDGDVYSFGSGESASLGHLDSHDGRAHRHADVMLPSLVSAFKNKGEKVAHVSLTSCVTWDAHTFAITQSNKLYAFGSGDKGQLGLDIQDDDYEKCSPELVNIDLSS</sequence>
<feature type="repeat" description="RCC1" evidence="2">
    <location>
        <begin position="139"/>
        <end position="190"/>
    </location>
</feature>
<evidence type="ECO:0000256" key="1">
    <source>
        <dbReference type="ARBA" id="ARBA00022737"/>
    </source>
</evidence>
<evidence type="ECO:0000259" key="3">
    <source>
        <dbReference type="Pfam" id="PF25390"/>
    </source>
</evidence>
<feature type="repeat" description="RCC1" evidence="2">
    <location>
        <begin position="358"/>
        <end position="409"/>
    </location>
</feature>
<dbReference type="Pfam" id="PF25390">
    <property type="entry name" value="WD40_RLD"/>
    <property type="match status" value="1"/>
</dbReference>
<evidence type="ECO:0000313" key="4">
    <source>
        <dbReference type="EMBL" id="KAH7421338.1"/>
    </source>
</evidence>
<dbReference type="SUPFAM" id="SSF50985">
    <property type="entry name" value="RCC1/BLIP-II"/>
    <property type="match status" value="1"/>
</dbReference>
<dbReference type="AlphaFoldDB" id="A0A8T2TFR5"/>
<dbReference type="PANTHER" id="PTHR22870">
    <property type="entry name" value="REGULATOR OF CHROMOSOME CONDENSATION"/>
    <property type="match status" value="1"/>
</dbReference>
<evidence type="ECO:0000313" key="5">
    <source>
        <dbReference type="Proteomes" id="UP000825935"/>
    </source>
</evidence>
<keyword evidence="5" id="KW-1185">Reference proteome</keyword>
<comment type="caution">
    <text evidence="4">The sequence shown here is derived from an EMBL/GenBank/DDBJ whole genome shotgun (WGS) entry which is preliminary data.</text>
</comment>
<feature type="repeat" description="RCC1" evidence="2">
    <location>
        <begin position="410"/>
        <end position="476"/>
    </location>
</feature>
<dbReference type="InterPro" id="IPR000408">
    <property type="entry name" value="Reg_chr_condens"/>
</dbReference>